<sequence length="449" mass="47777">MARNRNARTVIVRVLCIMTLSAGLSACSGDSWFGDDVKPPVPGTRISVLEHERSLKHDPDLATSIRLPAPEDNAQWPQQGGYSHHAMQHMKVSASPKVAWIRSIGSGSGRRDRLMGEPVVANDTVYTIDTSGVVTALNAQSGKTLWDKALTPDHEDDGYLMGGGVAFNNGRLFVTTGFADVIALRADNGEEIWRRSVPAPMRAGPTVSDGRVFVTTLDNKAIALSEENGSIVWTYSGVEENTSVLGAAAPAVVGGVGIFPFTSGEVVALRTDTGAALWADSVVATRRTDATGTLAAIAARPVIDRTRIFVLGHSGLLTGIDMRTGERAWELSMAGLHQPWLAGDWLFAVTLDAEVVAIDARNGKIAWITSLDLWEDPEDKKGRITWAGPVLASDRLVLAGSHGKAVSINPYDGSVIGHLDMPAGISLSPAVAHEALYFLTDAGDVVCVR</sequence>
<dbReference type="PROSITE" id="PS51257">
    <property type="entry name" value="PROKAR_LIPOPROTEIN"/>
    <property type="match status" value="1"/>
</dbReference>
<dbReference type="Pfam" id="PF13360">
    <property type="entry name" value="PQQ_2"/>
    <property type="match status" value="1"/>
</dbReference>
<dbReference type="SUPFAM" id="SSF50998">
    <property type="entry name" value="Quinoprotein alcohol dehydrogenase-like"/>
    <property type="match status" value="1"/>
</dbReference>
<protein>
    <submittedName>
        <fullName evidence="2">Pyrrolo-quinoline quinone</fullName>
    </submittedName>
</protein>
<dbReference type="GeneID" id="53315653"/>
<feature type="domain" description="Pyrrolo-quinoline quinone repeat" evidence="1">
    <location>
        <begin position="131"/>
        <end position="369"/>
    </location>
</feature>
<dbReference type="STRING" id="1549855.AY555_00560"/>
<accession>A0A143DB09</accession>
<dbReference type="InterPro" id="IPR002372">
    <property type="entry name" value="PQQ_rpt_dom"/>
</dbReference>
<gene>
    <name evidence="2" type="ORF">AY555_00560</name>
</gene>
<dbReference type="Proteomes" id="UP000076066">
    <property type="component" value="Chromosome"/>
</dbReference>
<evidence type="ECO:0000313" key="2">
    <source>
        <dbReference type="EMBL" id="AMW33911.1"/>
    </source>
</evidence>
<dbReference type="EMBL" id="CP014525">
    <property type="protein sequence ID" value="AMW33911.1"/>
    <property type="molecule type" value="Genomic_DNA"/>
</dbReference>
<dbReference type="PANTHER" id="PTHR34512:SF30">
    <property type="entry name" value="OUTER MEMBRANE PROTEIN ASSEMBLY FACTOR BAMB"/>
    <property type="match status" value="1"/>
</dbReference>
<dbReference type="SMART" id="SM00564">
    <property type="entry name" value="PQQ"/>
    <property type="match status" value="6"/>
</dbReference>
<dbReference type="RefSeq" id="WP_066132028.1">
    <property type="nucleotide sequence ID" value="NZ_CP014525.1"/>
</dbReference>
<dbReference type="OrthoDB" id="5290752at2"/>
<evidence type="ECO:0000259" key="1">
    <source>
        <dbReference type="Pfam" id="PF13360"/>
    </source>
</evidence>
<dbReference type="Gene3D" id="2.130.10.10">
    <property type="entry name" value="YVTN repeat-like/Quinoprotein amine dehydrogenase"/>
    <property type="match status" value="1"/>
</dbReference>
<dbReference type="PANTHER" id="PTHR34512">
    <property type="entry name" value="CELL SURFACE PROTEIN"/>
    <property type="match status" value="1"/>
</dbReference>
<proteinExistence type="predicted"/>
<reference evidence="2 3" key="1">
    <citation type="submission" date="2016-02" db="EMBL/GenBank/DDBJ databases">
        <title>Complete Genome of H5569, the type strain of the newly described species Haematospirillium jordaniae.</title>
        <authorList>
            <person name="Nicholson A.C."/>
            <person name="Humrighouse B.W."/>
            <person name="Loparov V."/>
            <person name="McQuiston J.R."/>
        </authorList>
    </citation>
    <scope>NUCLEOTIDE SEQUENCE [LARGE SCALE GENOMIC DNA]</scope>
    <source>
        <strain evidence="2 3">H5569</strain>
    </source>
</reference>
<name>A0A143DB09_9PROT</name>
<evidence type="ECO:0000313" key="3">
    <source>
        <dbReference type="Proteomes" id="UP000076066"/>
    </source>
</evidence>
<dbReference type="AlphaFoldDB" id="A0A143DB09"/>
<dbReference type="KEGG" id="hjo:AY555_00560"/>
<dbReference type="InterPro" id="IPR015943">
    <property type="entry name" value="WD40/YVTN_repeat-like_dom_sf"/>
</dbReference>
<keyword evidence="3" id="KW-1185">Reference proteome</keyword>
<dbReference type="InterPro" id="IPR011047">
    <property type="entry name" value="Quinoprotein_ADH-like_sf"/>
</dbReference>
<organism evidence="2 3">
    <name type="scientific">Haematospirillum jordaniae</name>
    <dbReference type="NCBI Taxonomy" id="1549855"/>
    <lineage>
        <taxon>Bacteria</taxon>
        <taxon>Pseudomonadati</taxon>
        <taxon>Pseudomonadota</taxon>
        <taxon>Alphaproteobacteria</taxon>
        <taxon>Rhodospirillales</taxon>
        <taxon>Novispirillaceae</taxon>
        <taxon>Haematospirillum</taxon>
    </lineage>
</organism>
<dbReference type="InterPro" id="IPR018391">
    <property type="entry name" value="PQQ_b-propeller_rpt"/>
</dbReference>